<comment type="caution">
    <text evidence="1">The sequence shown here is derived from an EMBL/GenBank/DDBJ whole genome shotgun (WGS) entry which is preliminary data.</text>
</comment>
<evidence type="ECO:0000313" key="2">
    <source>
        <dbReference type="Proteomes" id="UP000179014"/>
    </source>
</evidence>
<dbReference type="EMBL" id="MFKN01000037">
    <property type="protein sequence ID" value="OGG39909.1"/>
    <property type="molecule type" value="Genomic_DNA"/>
</dbReference>
<dbReference type="Proteomes" id="UP000179014">
    <property type="component" value="Unassembled WGS sequence"/>
</dbReference>
<accession>A0A1F6BSH5</accession>
<reference evidence="1 2" key="1">
    <citation type="journal article" date="2016" name="Nat. Commun.">
        <title>Thousands of microbial genomes shed light on interconnected biogeochemical processes in an aquifer system.</title>
        <authorList>
            <person name="Anantharaman K."/>
            <person name="Brown C.T."/>
            <person name="Hug L.A."/>
            <person name="Sharon I."/>
            <person name="Castelle C.J."/>
            <person name="Probst A.J."/>
            <person name="Thomas B.C."/>
            <person name="Singh A."/>
            <person name="Wilkins M.J."/>
            <person name="Karaoz U."/>
            <person name="Brodie E.L."/>
            <person name="Williams K.H."/>
            <person name="Hubbard S.S."/>
            <person name="Banfield J.F."/>
        </authorList>
    </citation>
    <scope>NUCLEOTIDE SEQUENCE [LARGE SCALE GENOMIC DNA]</scope>
</reference>
<organism evidence="1 2">
    <name type="scientific">Candidatus Kaiserbacteria bacterium GWA2_50_9</name>
    <dbReference type="NCBI Taxonomy" id="1798474"/>
    <lineage>
        <taxon>Bacteria</taxon>
        <taxon>Candidatus Kaiseribacteriota</taxon>
    </lineage>
</organism>
<dbReference type="AlphaFoldDB" id="A0A1F6BSH5"/>
<sequence>MPLCGFNPKMLDGLTKFSQGLYEQALKRSKEDCVPIERAFEIEIEEMNIFLTRLDETYYAELRPKNDVAMAMDKLVAWCAFEAKEK</sequence>
<evidence type="ECO:0000313" key="1">
    <source>
        <dbReference type="EMBL" id="OGG39909.1"/>
    </source>
</evidence>
<protein>
    <submittedName>
        <fullName evidence="1">Uncharacterized protein</fullName>
    </submittedName>
</protein>
<gene>
    <name evidence="1" type="ORF">A2118_00820</name>
</gene>
<proteinExistence type="predicted"/>
<name>A0A1F6BSH5_9BACT</name>